<feature type="transmembrane region" description="Helical" evidence="5">
    <location>
        <begin position="242"/>
        <end position="264"/>
    </location>
</feature>
<gene>
    <name evidence="7" type="ORF">E6H01_07470</name>
</gene>
<dbReference type="Gene3D" id="1.10.3720.10">
    <property type="entry name" value="MetI-like"/>
    <property type="match status" value="1"/>
</dbReference>
<reference evidence="7 8" key="1">
    <citation type="journal article" date="2019" name="Nat. Microbiol.">
        <title>Mediterranean grassland soil C-N compound turnover is dependent on rainfall and depth, and is mediated by genomically divergent microorganisms.</title>
        <authorList>
            <person name="Diamond S."/>
            <person name="Andeer P.F."/>
            <person name="Li Z."/>
            <person name="Crits-Christoph A."/>
            <person name="Burstein D."/>
            <person name="Anantharaman K."/>
            <person name="Lane K.R."/>
            <person name="Thomas B.C."/>
            <person name="Pan C."/>
            <person name="Northen T.R."/>
            <person name="Banfield J.F."/>
        </authorList>
    </citation>
    <scope>NUCLEOTIDE SEQUENCE [LARGE SCALE GENOMIC DNA]</scope>
    <source>
        <strain evidence="7">NP_4</strain>
    </source>
</reference>
<feature type="transmembrane region" description="Helical" evidence="5">
    <location>
        <begin position="106"/>
        <end position="129"/>
    </location>
</feature>
<dbReference type="Pfam" id="PF00528">
    <property type="entry name" value="BPD_transp_1"/>
    <property type="match status" value="1"/>
</dbReference>
<dbReference type="PROSITE" id="PS50928">
    <property type="entry name" value="ABC_TM1"/>
    <property type="match status" value="1"/>
</dbReference>
<evidence type="ECO:0000256" key="3">
    <source>
        <dbReference type="ARBA" id="ARBA00022989"/>
    </source>
</evidence>
<comment type="similarity">
    <text evidence="5">Belongs to the binding-protein-dependent transport system permease family.</text>
</comment>
<evidence type="ECO:0000313" key="7">
    <source>
        <dbReference type="EMBL" id="TMJ01827.1"/>
    </source>
</evidence>
<evidence type="ECO:0000259" key="6">
    <source>
        <dbReference type="PROSITE" id="PS50928"/>
    </source>
</evidence>
<evidence type="ECO:0000256" key="4">
    <source>
        <dbReference type="ARBA" id="ARBA00023136"/>
    </source>
</evidence>
<dbReference type="InterPro" id="IPR000515">
    <property type="entry name" value="MetI-like"/>
</dbReference>
<dbReference type="CDD" id="cd06261">
    <property type="entry name" value="TM_PBP2"/>
    <property type="match status" value="1"/>
</dbReference>
<dbReference type="PANTHER" id="PTHR43879">
    <property type="entry name" value="ABC TRANSPORTER PERMEASE PROTEIN"/>
    <property type="match status" value="1"/>
</dbReference>
<dbReference type="EMBL" id="VBAL01000091">
    <property type="protein sequence ID" value="TMJ01827.1"/>
    <property type="molecule type" value="Genomic_DNA"/>
</dbReference>
<dbReference type="GO" id="GO:0005886">
    <property type="term" value="C:plasma membrane"/>
    <property type="evidence" value="ECO:0007669"/>
    <property type="project" value="UniProtKB-SubCell"/>
</dbReference>
<name>A0A537L252_9BACT</name>
<dbReference type="PANTHER" id="PTHR43879:SF1">
    <property type="entry name" value="GLUCOSE IMPORT SYSTEM PERMEASE PROTEIN GLCU"/>
    <property type="match status" value="1"/>
</dbReference>
<accession>A0A537L252</accession>
<evidence type="ECO:0000256" key="5">
    <source>
        <dbReference type="RuleBase" id="RU363032"/>
    </source>
</evidence>
<dbReference type="InterPro" id="IPR035906">
    <property type="entry name" value="MetI-like_sf"/>
</dbReference>
<keyword evidence="5" id="KW-0813">Transport</keyword>
<dbReference type="Proteomes" id="UP000319353">
    <property type="component" value="Unassembled WGS sequence"/>
</dbReference>
<evidence type="ECO:0000313" key="8">
    <source>
        <dbReference type="Proteomes" id="UP000319353"/>
    </source>
</evidence>
<sequence>MKMRGTPLRVLVLGTVAVLSVIYILPVYVMVTTSLKTPLEITQRQYLAPGGNLQFGNFATALRLVAPALLNSSVISVTVTALSVFLGGLGGYFLARFRWPVTKVIFVLLAIALYLPYQAVLIPLVRIMATTKLALTHFGLIFSYLILNVPLASILMATFFFSVPRELEESAQMDGASRLQIFFRIVSVVALPGYASTAILVFIQVWNEFLLALTLVTPYTTTIQVKLNDIKGSYVALYNLQMAAALITVVVPLTFFLFLGKYFIRGILAGALKG</sequence>
<feature type="transmembrane region" description="Helical" evidence="5">
    <location>
        <begin position="74"/>
        <end position="94"/>
    </location>
</feature>
<evidence type="ECO:0000256" key="1">
    <source>
        <dbReference type="ARBA" id="ARBA00004141"/>
    </source>
</evidence>
<organism evidence="7 8">
    <name type="scientific">Candidatus Segetimicrobium genomatis</name>
    <dbReference type="NCBI Taxonomy" id="2569760"/>
    <lineage>
        <taxon>Bacteria</taxon>
        <taxon>Bacillati</taxon>
        <taxon>Candidatus Sysuimicrobiota</taxon>
        <taxon>Candidatus Sysuimicrobiia</taxon>
        <taxon>Candidatus Sysuimicrobiales</taxon>
        <taxon>Candidatus Segetimicrobiaceae</taxon>
        <taxon>Candidatus Segetimicrobium</taxon>
    </lineage>
</organism>
<feature type="transmembrane region" description="Helical" evidence="5">
    <location>
        <begin position="141"/>
        <end position="161"/>
    </location>
</feature>
<keyword evidence="2 5" id="KW-0812">Transmembrane</keyword>
<proteinExistence type="inferred from homology"/>
<comment type="caution">
    <text evidence="7">The sequence shown here is derived from an EMBL/GenBank/DDBJ whole genome shotgun (WGS) entry which is preliminary data.</text>
</comment>
<evidence type="ECO:0000256" key="2">
    <source>
        <dbReference type="ARBA" id="ARBA00022692"/>
    </source>
</evidence>
<keyword evidence="3 5" id="KW-1133">Transmembrane helix</keyword>
<feature type="domain" description="ABC transmembrane type-1" evidence="6">
    <location>
        <begin position="69"/>
        <end position="259"/>
    </location>
</feature>
<dbReference type="AlphaFoldDB" id="A0A537L252"/>
<feature type="transmembrane region" description="Helical" evidence="5">
    <location>
        <begin position="12"/>
        <end position="31"/>
    </location>
</feature>
<comment type="subcellular location">
    <subcellularLocation>
        <location evidence="5">Cell membrane</location>
        <topology evidence="5">Multi-pass membrane protein</topology>
    </subcellularLocation>
    <subcellularLocation>
        <location evidence="1">Membrane</location>
        <topology evidence="1">Multi-pass membrane protein</topology>
    </subcellularLocation>
</comment>
<protein>
    <submittedName>
        <fullName evidence="7">Carbohydrate ABC transporter permease</fullName>
    </submittedName>
</protein>
<keyword evidence="4 5" id="KW-0472">Membrane</keyword>
<feature type="transmembrane region" description="Helical" evidence="5">
    <location>
        <begin position="181"/>
        <end position="206"/>
    </location>
</feature>
<dbReference type="GO" id="GO:0055085">
    <property type="term" value="P:transmembrane transport"/>
    <property type="evidence" value="ECO:0007669"/>
    <property type="project" value="InterPro"/>
</dbReference>
<dbReference type="SUPFAM" id="SSF161098">
    <property type="entry name" value="MetI-like"/>
    <property type="match status" value="1"/>
</dbReference>